<reference evidence="3" key="1">
    <citation type="submission" date="2020-05" db="EMBL/GenBank/DDBJ databases">
        <authorList>
            <person name="Chiriac C."/>
            <person name="Salcher M."/>
            <person name="Ghai R."/>
            <person name="Kavagutti S V."/>
        </authorList>
    </citation>
    <scope>NUCLEOTIDE SEQUENCE</scope>
</reference>
<protein>
    <submittedName>
        <fullName evidence="3">Unannotated protein</fullName>
    </submittedName>
</protein>
<evidence type="ECO:0000259" key="2">
    <source>
        <dbReference type="Pfam" id="PF12728"/>
    </source>
</evidence>
<evidence type="ECO:0000313" key="3">
    <source>
        <dbReference type="EMBL" id="CAB4895889.1"/>
    </source>
</evidence>
<dbReference type="SUPFAM" id="SSF46955">
    <property type="entry name" value="Putative DNA-binding domain"/>
    <property type="match status" value="1"/>
</dbReference>
<dbReference type="InterPro" id="IPR041657">
    <property type="entry name" value="HTH_17"/>
</dbReference>
<dbReference type="NCBIfam" id="TIGR01764">
    <property type="entry name" value="excise"/>
    <property type="match status" value="1"/>
</dbReference>
<dbReference type="AlphaFoldDB" id="A0A6J7FVG9"/>
<dbReference type="Pfam" id="PF12728">
    <property type="entry name" value="HTH_17"/>
    <property type="match status" value="1"/>
</dbReference>
<dbReference type="InterPro" id="IPR009061">
    <property type="entry name" value="DNA-bd_dom_put_sf"/>
</dbReference>
<dbReference type="EMBL" id="CAFBMK010000009">
    <property type="protein sequence ID" value="CAB4895889.1"/>
    <property type="molecule type" value="Genomic_DNA"/>
</dbReference>
<organism evidence="3">
    <name type="scientific">freshwater metagenome</name>
    <dbReference type="NCBI Taxonomy" id="449393"/>
    <lineage>
        <taxon>unclassified sequences</taxon>
        <taxon>metagenomes</taxon>
        <taxon>ecological metagenomes</taxon>
    </lineage>
</organism>
<accession>A0A6J7FVG9</accession>
<feature type="domain" description="Helix-turn-helix" evidence="2">
    <location>
        <begin position="36"/>
        <end position="81"/>
    </location>
</feature>
<name>A0A6J7FVG9_9ZZZZ</name>
<dbReference type="GO" id="GO:0003677">
    <property type="term" value="F:DNA binding"/>
    <property type="evidence" value="ECO:0007669"/>
    <property type="project" value="InterPro"/>
</dbReference>
<sequence length="124" mass="13275">MAKGKTAAVSARDAKADAPDPGVDLPQPRVLTDTITVAEAARMAGKHPQTIRRWANDGTLRSTRLGHREFRIYKDSLDEFIGGGATDSAARAPESTEQRPAGGLFDPDWGLFTRQPFGDPGAAE</sequence>
<feature type="region of interest" description="Disordered" evidence="1">
    <location>
        <begin position="1"/>
        <end position="28"/>
    </location>
</feature>
<gene>
    <name evidence="3" type="ORF">UFOPK3564_00295</name>
</gene>
<evidence type="ECO:0000256" key="1">
    <source>
        <dbReference type="SAM" id="MobiDB-lite"/>
    </source>
</evidence>
<dbReference type="InterPro" id="IPR010093">
    <property type="entry name" value="SinI_DNA-bd"/>
</dbReference>
<feature type="region of interest" description="Disordered" evidence="1">
    <location>
        <begin position="83"/>
        <end position="124"/>
    </location>
</feature>
<proteinExistence type="predicted"/>